<dbReference type="InterPro" id="IPR006914">
    <property type="entry name" value="VENN_dom"/>
</dbReference>
<dbReference type="HOGENOM" id="CLU_024051_0_0_6"/>
<gene>
    <name evidence="6" type="ordered locus">MS1164</name>
</gene>
<keyword evidence="3" id="KW-1266">Target cell cytoplasm</keyword>
<organism evidence="6 7">
    <name type="scientific">Mannheimia succiniciproducens (strain KCTC 0769BP / MBEL55E)</name>
    <dbReference type="NCBI Taxonomy" id="221988"/>
    <lineage>
        <taxon>Bacteria</taxon>
        <taxon>Pseudomonadati</taxon>
        <taxon>Pseudomonadota</taxon>
        <taxon>Gammaproteobacteria</taxon>
        <taxon>Pasteurellales</taxon>
        <taxon>Pasteurellaceae</taxon>
        <taxon>Basfia</taxon>
    </lineage>
</organism>
<dbReference type="Proteomes" id="UP000000607">
    <property type="component" value="Chromosome"/>
</dbReference>
<sequence length="486" mass="52480">MCGDKKRQATVIASALSLAVAGKRAEAIAAGAVSPYVKEVIKKATDSPEMQALNIPLHVLWGEVEAELAGGKAQTGAIAAGVGEVGAAVLAKSVYGKEASELTVEEKQTLLNASKALAGVASAATSANGNAASTLAETSIGMTVAENAVENNYLSQLSDNRRIWLREQLNRDDLSSVQREKYEQEFIQLEQDNHTSDILVAKAKYNPESMTQSDWELYQNYATRYYFESIRTEKPENVIADLDNILSNQYIKGYSYPYATAEKYRHELPSRWSLFGTNKSADEQFYTDIYSKYQNRKTYQESFDGRVAQSTAEALSYAGTMLSAGTVASVASKVGKFTSNGINKASSAIGTFATKYPKAAEGIVVGSISTGFDLYNGDASPEKTAMNYILGRGLAGKSWDKQLSVNAIYKGVISVNENRSDKDIVLGQVSNAIALGSGESVEGLLNLVGQKGISKQIISNIVSGYVENKIDNRSKDSKEIRKEGDK</sequence>
<proteinExistence type="predicted"/>
<name>Q65TD9_MANSM</name>
<dbReference type="GO" id="GO:0090729">
    <property type="term" value="F:toxin activity"/>
    <property type="evidence" value="ECO:0007669"/>
    <property type="project" value="UniProtKB-KW"/>
</dbReference>
<comment type="subcellular location">
    <subcellularLocation>
        <location evidence="1">Target cell</location>
        <location evidence="1">Target cell cytoplasm</location>
    </subcellularLocation>
</comment>
<evidence type="ECO:0000259" key="5">
    <source>
        <dbReference type="Pfam" id="PF04829"/>
    </source>
</evidence>
<evidence type="ECO:0000256" key="2">
    <source>
        <dbReference type="ARBA" id="ARBA00022656"/>
    </source>
</evidence>
<evidence type="ECO:0000256" key="1">
    <source>
        <dbReference type="ARBA" id="ARBA00004219"/>
    </source>
</evidence>
<reference evidence="6 7" key="1">
    <citation type="journal article" date="2004" name="Nat. Biotechnol.">
        <title>The genome sequence of the capnophilic rumen bacterium Mannheimia succiniciproducens.</title>
        <authorList>
            <person name="Hong S.H."/>
            <person name="Kim J.S."/>
            <person name="Lee S.Y."/>
            <person name="In Y.H."/>
            <person name="Choi S.S."/>
            <person name="Rih J.-K."/>
            <person name="Kim C.H."/>
            <person name="Jeong H."/>
            <person name="Hur C.G."/>
            <person name="Kim J.J."/>
        </authorList>
    </citation>
    <scope>NUCLEOTIDE SEQUENCE [LARGE SCALE GENOMIC DNA]</scope>
    <source>
        <strain evidence="7">KCTC 0769BP / MBEL55E</strain>
    </source>
</reference>
<dbReference type="Pfam" id="PF04829">
    <property type="entry name" value="PT-VENN"/>
    <property type="match status" value="1"/>
</dbReference>
<keyword evidence="2" id="KW-0800">Toxin</keyword>
<protein>
    <recommendedName>
        <fullName evidence="5">VENN motif-containing domain-containing protein</fullName>
    </recommendedName>
</protein>
<dbReference type="eggNOG" id="COG2268">
    <property type="taxonomic scope" value="Bacteria"/>
</dbReference>
<keyword evidence="4" id="KW-0843">Virulence</keyword>
<evidence type="ECO:0000313" key="6">
    <source>
        <dbReference type="EMBL" id="AAU37771.1"/>
    </source>
</evidence>
<dbReference type="AlphaFoldDB" id="Q65TD9"/>
<dbReference type="KEGG" id="msu:MS1164"/>
<dbReference type="RefSeq" id="WP_011200338.1">
    <property type="nucleotide sequence ID" value="NC_006300.1"/>
</dbReference>
<evidence type="ECO:0000256" key="3">
    <source>
        <dbReference type="ARBA" id="ARBA00022913"/>
    </source>
</evidence>
<dbReference type="OrthoDB" id="5691069at2"/>
<feature type="domain" description="VENN motif-containing" evidence="5">
    <location>
        <begin position="100"/>
        <end position="155"/>
    </location>
</feature>
<evidence type="ECO:0000313" key="7">
    <source>
        <dbReference type="Proteomes" id="UP000000607"/>
    </source>
</evidence>
<accession>Q65TD9</accession>
<evidence type="ECO:0000256" key="4">
    <source>
        <dbReference type="ARBA" id="ARBA00023026"/>
    </source>
</evidence>
<keyword evidence="7" id="KW-1185">Reference proteome</keyword>
<dbReference type="EMBL" id="AE016827">
    <property type="protein sequence ID" value="AAU37771.1"/>
    <property type="molecule type" value="Genomic_DNA"/>
</dbReference>